<feature type="transmembrane region" description="Helical" evidence="7">
    <location>
        <begin position="309"/>
        <end position="330"/>
    </location>
</feature>
<feature type="transmembrane region" description="Helical" evidence="7">
    <location>
        <begin position="202"/>
        <end position="225"/>
    </location>
</feature>
<dbReference type="OrthoDB" id="3648309at2759"/>
<keyword evidence="5 7" id="KW-0472">Membrane</keyword>
<dbReference type="EMBL" id="LNZH02000114">
    <property type="protein sequence ID" value="OCB90906.1"/>
    <property type="molecule type" value="Genomic_DNA"/>
</dbReference>
<dbReference type="PANTHER" id="PTHR31123:SF4">
    <property type="entry name" value="PROTEIN ALCS"/>
    <property type="match status" value="1"/>
</dbReference>
<reference evidence="8" key="1">
    <citation type="submission" date="2016-06" db="EMBL/GenBank/DDBJ databases">
        <title>Draft Genome sequence of the fungus Inonotus baumii.</title>
        <authorList>
            <person name="Zhu H."/>
            <person name="Lin W."/>
        </authorList>
    </citation>
    <scope>NUCLEOTIDE SEQUENCE</scope>
    <source>
        <strain evidence="8">821</strain>
    </source>
</reference>
<feature type="transmembrane region" description="Helical" evidence="7">
    <location>
        <begin position="342"/>
        <end position="366"/>
    </location>
</feature>
<keyword evidence="4 7" id="KW-1133">Transmembrane helix</keyword>
<name>A0A9Q5I3J9_SANBA</name>
<dbReference type="Proteomes" id="UP000757232">
    <property type="component" value="Unassembled WGS sequence"/>
</dbReference>
<dbReference type="GO" id="GO:0015123">
    <property type="term" value="F:acetate transmembrane transporter activity"/>
    <property type="evidence" value="ECO:0007669"/>
    <property type="project" value="TreeGrafter"/>
</dbReference>
<evidence type="ECO:0000256" key="7">
    <source>
        <dbReference type="SAM" id="Phobius"/>
    </source>
</evidence>
<dbReference type="AlphaFoldDB" id="A0A9Q5I3J9"/>
<dbReference type="PANTHER" id="PTHR31123">
    <property type="entry name" value="ACCUMULATION OF DYADS PROTEIN 2-RELATED"/>
    <property type="match status" value="1"/>
</dbReference>
<feature type="region of interest" description="Disordered" evidence="6">
    <location>
        <begin position="92"/>
        <end position="134"/>
    </location>
</feature>
<protein>
    <submittedName>
        <fullName evidence="8">Uncharacterized protein</fullName>
    </submittedName>
</protein>
<evidence type="ECO:0000256" key="2">
    <source>
        <dbReference type="ARBA" id="ARBA00005587"/>
    </source>
</evidence>
<comment type="caution">
    <text evidence="8">The sequence shown here is derived from an EMBL/GenBank/DDBJ whole genome shotgun (WGS) entry which is preliminary data.</text>
</comment>
<dbReference type="Pfam" id="PF01184">
    <property type="entry name" value="Gpr1_Fun34_YaaH"/>
    <property type="match status" value="1"/>
</dbReference>
<dbReference type="InterPro" id="IPR051633">
    <property type="entry name" value="AceTr"/>
</dbReference>
<keyword evidence="3 7" id="KW-0812">Transmembrane</keyword>
<comment type="similarity">
    <text evidence="2">Belongs to the acetate uptake transporter (AceTr) (TC 2.A.96) family.</text>
</comment>
<feature type="transmembrane region" description="Helical" evidence="7">
    <location>
        <begin position="284"/>
        <end position="303"/>
    </location>
</feature>
<comment type="subcellular location">
    <subcellularLocation>
        <location evidence="1">Membrane</location>
        <topology evidence="1">Multi-pass membrane protein</topology>
    </subcellularLocation>
</comment>
<evidence type="ECO:0000256" key="6">
    <source>
        <dbReference type="SAM" id="MobiDB-lite"/>
    </source>
</evidence>
<dbReference type="InterPro" id="IPR000791">
    <property type="entry name" value="Gpr1/Fun34/SatP-like"/>
</dbReference>
<evidence type="ECO:0000256" key="4">
    <source>
        <dbReference type="ARBA" id="ARBA00022989"/>
    </source>
</evidence>
<gene>
    <name evidence="8" type="ORF">A7U60_g1867</name>
</gene>
<evidence type="ECO:0000256" key="5">
    <source>
        <dbReference type="ARBA" id="ARBA00023136"/>
    </source>
</evidence>
<evidence type="ECO:0000313" key="9">
    <source>
        <dbReference type="Proteomes" id="UP000757232"/>
    </source>
</evidence>
<organism evidence="8 9">
    <name type="scientific">Sanghuangporus baumii</name>
    <name type="common">Phellinus baumii</name>
    <dbReference type="NCBI Taxonomy" id="108892"/>
    <lineage>
        <taxon>Eukaryota</taxon>
        <taxon>Fungi</taxon>
        <taxon>Dikarya</taxon>
        <taxon>Basidiomycota</taxon>
        <taxon>Agaricomycotina</taxon>
        <taxon>Agaricomycetes</taxon>
        <taxon>Hymenochaetales</taxon>
        <taxon>Hymenochaetaceae</taxon>
        <taxon>Sanghuangporus</taxon>
    </lineage>
</organism>
<feature type="transmembrane region" description="Helical" evidence="7">
    <location>
        <begin position="231"/>
        <end position="248"/>
    </location>
</feature>
<evidence type="ECO:0000256" key="3">
    <source>
        <dbReference type="ARBA" id="ARBA00022692"/>
    </source>
</evidence>
<proteinExistence type="inferred from homology"/>
<sequence length="390" mass="41786">MITSDADVIAFSCPFSSDENKLTEAFGIASSSFSREKLAFHGTSTVELIEIAQELYQMQNKAECKAYHVGKELRDLLSPLINTNSKPHLYNRFLPSPSHPRFTKTEERRDHKDDNSMAETKRAEDSGHNGTAARQLTTVTLTPEQFDTLYLQPRSGAGKRNLLVNNLGNPTPLGITAFLLALFPLSLDLLQLRGATSGSSITLLGALYGVAGIGLYLACIMEWIIGNTFPSVVFGLLGGLWISYAILLQPSFGIAASFATTDEATSSATAAAAGSATSAYNDGVGFYFLIWGIFCLVLFLASLRTNVAFAAFFFFLIIMFELLAAAYFAIGEGEVSKALKELKAAGAFGFVVSIVGVWIDVSLLFASVGCPFTVPLIDLSGVGSSNDSPA</sequence>
<accession>A0A9Q5I3J9</accession>
<feature type="transmembrane region" description="Helical" evidence="7">
    <location>
        <begin position="173"/>
        <end position="190"/>
    </location>
</feature>
<evidence type="ECO:0000313" key="8">
    <source>
        <dbReference type="EMBL" id="OCB90906.1"/>
    </source>
</evidence>
<keyword evidence="9" id="KW-1185">Reference proteome</keyword>
<dbReference type="GO" id="GO:0005886">
    <property type="term" value="C:plasma membrane"/>
    <property type="evidence" value="ECO:0007669"/>
    <property type="project" value="TreeGrafter"/>
</dbReference>
<feature type="compositionally biased region" description="Basic and acidic residues" evidence="6">
    <location>
        <begin position="103"/>
        <end position="127"/>
    </location>
</feature>
<evidence type="ECO:0000256" key="1">
    <source>
        <dbReference type="ARBA" id="ARBA00004141"/>
    </source>
</evidence>